<dbReference type="RefSeq" id="WP_007003269.1">
    <property type="nucleotide sequence ID" value="NZ_GG770777.1"/>
</dbReference>
<dbReference type="Gene3D" id="3.40.50.1980">
    <property type="entry name" value="Nitrogenase molybdenum iron protein domain"/>
    <property type="match status" value="2"/>
</dbReference>
<dbReference type="SUPFAM" id="SSF53807">
    <property type="entry name" value="Helical backbone' metal receptor"/>
    <property type="match status" value="1"/>
</dbReference>
<reference evidence="8 9" key="1">
    <citation type="submission" date="2010-04" db="EMBL/GenBank/DDBJ databases">
        <authorList>
            <person name="Qin X."/>
            <person name="Bachman B."/>
            <person name="Battles P."/>
            <person name="Bell A."/>
            <person name="Bess C."/>
            <person name="Bickham C."/>
            <person name="Chaboub L."/>
            <person name="Chen D."/>
            <person name="Coyle M."/>
            <person name="Deiros D.R."/>
            <person name="Dinh H."/>
            <person name="Forbes L."/>
            <person name="Fowler G."/>
            <person name="Francisco L."/>
            <person name="Fu Q."/>
            <person name="Gubbala S."/>
            <person name="Hale W."/>
            <person name="Han Y."/>
            <person name="Hemphill L."/>
            <person name="Highlander S.K."/>
            <person name="Hirani K."/>
            <person name="Hogues M."/>
            <person name="Jackson L."/>
            <person name="Jakkamsetti A."/>
            <person name="Javaid M."/>
            <person name="Jiang H."/>
            <person name="Korchina V."/>
            <person name="Kovar C."/>
            <person name="Lara F."/>
            <person name="Lee S."/>
            <person name="Mata R."/>
            <person name="Mathew T."/>
            <person name="Moen C."/>
            <person name="Morales K."/>
            <person name="Munidasa M."/>
            <person name="Nazareth L."/>
            <person name="Ngo R."/>
            <person name="Nguyen L."/>
            <person name="Okwuonu G."/>
            <person name="Ongeri F."/>
            <person name="Patil S."/>
            <person name="Petrosino J."/>
            <person name="Pham C."/>
            <person name="Pham P."/>
            <person name="Pu L.-L."/>
            <person name="Puazo M."/>
            <person name="Raj R."/>
            <person name="Reid J."/>
            <person name="Rouhana J."/>
            <person name="Saada N."/>
            <person name="Shang Y."/>
            <person name="Simmons D."/>
            <person name="Thornton R."/>
            <person name="Warren J."/>
            <person name="Weissenberger G."/>
            <person name="Zhang J."/>
            <person name="Zhang L."/>
            <person name="Zhou C."/>
            <person name="Zhu D."/>
            <person name="Muzny D."/>
            <person name="Worley K."/>
            <person name="Gibbs R."/>
        </authorList>
    </citation>
    <scope>NUCLEOTIDE SEQUENCE [LARGE SCALE GENOMIC DNA]</scope>
    <source>
        <strain evidence="8 9">ATCC 49957</strain>
    </source>
</reference>
<comment type="caution">
    <text evidence="8">The sequence shown here is derived from an EMBL/GenBank/DDBJ whole genome shotgun (WGS) entry which is preliminary data.</text>
</comment>
<keyword evidence="4" id="KW-0408">Iron</keyword>
<evidence type="ECO:0000256" key="4">
    <source>
        <dbReference type="ARBA" id="ARBA00022496"/>
    </source>
</evidence>
<proteinExistence type="inferred from homology"/>
<evidence type="ECO:0000313" key="9">
    <source>
        <dbReference type="Proteomes" id="UP000005324"/>
    </source>
</evidence>
<dbReference type="Proteomes" id="UP000005324">
    <property type="component" value="Unassembled WGS sequence"/>
</dbReference>
<keyword evidence="5 6" id="KW-0732">Signal</keyword>
<gene>
    <name evidence="8" type="ORF">HMPREF0731_4239</name>
</gene>
<feature type="domain" description="Fe/B12 periplasmic-binding" evidence="7">
    <location>
        <begin position="48"/>
        <end position="315"/>
    </location>
</feature>
<dbReference type="Pfam" id="PF01497">
    <property type="entry name" value="Peripla_BP_2"/>
    <property type="match status" value="1"/>
</dbReference>
<evidence type="ECO:0000256" key="5">
    <source>
        <dbReference type="ARBA" id="ARBA00022729"/>
    </source>
</evidence>
<evidence type="ECO:0000256" key="3">
    <source>
        <dbReference type="ARBA" id="ARBA00022448"/>
    </source>
</evidence>
<feature type="signal peptide" evidence="6">
    <location>
        <begin position="1"/>
        <end position="27"/>
    </location>
</feature>
<dbReference type="GO" id="GO:1901678">
    <property type="term" value="P:iron coordination entity transport"/>
    <property type="evidence" value="ECO:0007669"/>
    <property type="project" value="UniProtKB-ARBA"/>
</dbReference>
<dbReference type="InterPro" id="IPR002491">
    <property type="entry name" value="ABC_transptr_periplasmic_BD"/>
</dbReference>
<protein>
    <submittedName>
        <fullName evidence="8">Periplasmic binding protein</fullName>
    </submittedName>
</protein>
<dbReference type="PROSITE" id="PS50983">
    <property type="entry name" value="FE_B12_PBP"/>
    <property type="match status" value="1"/>
</dbReference>
<dbReference type="HOGENOM" id="CLU_038034_1_1_5"/>
<dbReference type="GO" id="GO:0030288">
    <property type="term" value="C:outer membrane-bounded periplasmic space"/>
    <property type="evidence" value="ECO:0007669"/>
    <property type="project" value="TreeGrafter"/>
</dbReference>
<evidence type="ECO:0000313" key="8">
    <source>
        <dbReference type="EMBL" id="EFH09544.1"/>
    </source>
</evidence>
<keyword evidence="4" id="KW-0410">Iron transport</keyword>
<keyword evidence="9" id="KW-1185">Reference proteome</keyword>
<keyword evidence="3" id="KW-0813">Transport</keyword>
<evidence type="ECO:0000256" key="1">
    <source>
        <dbReference type="ARBA" id="ARBA00004196"/>
    </source>
</evidence>
<sequence length="333" mass="35170">MPNSPRPISRRLALAALAGGLAAPALAQGALRLRHAEGEILLPAVPRRIVTLGYRAHDAVLALGVTPIAIRHWFGDQPGGLWPWARPLVQGAAPQLLPREVSLESVAVLQPDLIIGMGGGLAPEQYAALSRVAPVLMQPEGQPANGVGWAEMVESIGLALGRRERAAELVAGLRQRFAEARARHPGWAGRTATAAYHFGGETGVFLPEDSRGQFLAELGFTAPEALRRLSRARGFYAPLSAEDLSPLEADLLLWVSSSEPGPGIAALPLRRFLRAYREGREVVAGPLLAAALSFGSVLSLPYALEALEGELVLALDGDPATRVPSTARLGLAP</sequence>
<dbReference type="PANTHER" id="PTHR30532:SF24">
    <property type="entry name" value="FERRIC ENTEROBACTIN-BINDING PERIPLASMIC PROTEIN FEPB"/>
    <property type="match status" value="1"/>
</dbReference>
<dbReference type="InterPro" id="IPR006311">
    <property type="entry name" value="TAT_signal"/>
</dbReference>
<name>D5RT27_9PROT</name>
<dbReference type="InterPro" id="IPR051313">
    <property type="entry name" value="Bact_iron-sidero_bind"/>
</dbReference>
<dbReference type="PROSITE" id="PS51318">
    <property type="entry name" value="TAT"/>
    <property type="match status" value="1"/>
</dbReference>
<accession>D5RT27</accession>
<comment type="subcellular location">
    <subcellularLocation>
        <location evidence="1">Cell envelope</location>
    </subcellularLocation>
</comment>
<dbReference type="AlphaFoldDB" id="D5RT27"/>
<dbReference type="EMBL" id="ADVL01000774">
    <property type="protein sequence ID" value="EFH09544.1"/>
    <property type="molecule type" value="Genomic_DNA"/>
</dbReference>
<evidence type="ECO:0000259" key="7">
    <source>
        <dbReference type="PROSITE" id="PS50983"/>
    </source>
</evidence>
<evidence type="ECO:0000256" key="2">
    <source>
        <dbReference type="ARBA" id="ARBA00008814"/>
    </source>
</evidence>
<comment type="similarity">
    <text evidence="2">Belongs to the bacterial solute-binding protein 8 family.</text>
</comment>
<keyword evidence="4" id="KW-0406">Ion transport</keyword>
<dbReference type="OrthoDB" id="1846031at2"/>
<feature type="chain" id="PRO_5003075787" evidence="6">
    <location>
        <begin position="28"/>
        <end position="333"/>
    </location>
</feature>
<evidence type="ECO:0000256" key="6">
    <source>
        <dbReference type="SAM" id="SignalP"/>
    </source>
</evidence>
<organism evidence="8 9">
    <name type="scientific">Pseudoroseomonas cervicalis ATCC 49957</name>
    <dbReference type="NCBI Taxonomy" id="525371"/>
    <lineage>
        <taxon>Bacteria</taxon>
        <taxon>Pseudomonadati</taxon>
        <taxon>Pseudomonadota</taxon>
        <taxon>Alphaproteobacteria</taxon>
        <taxon>Acetobacterales</taxon>
        <taxon>Roseomonadaceae</taxon>
        <taxon>Roseomonas</taxon>
    </lineage>
</organism>
<dbReference type="PANTHER" id="PTHR30532">
    <property type="entry name" value="IRON III DICITRATE-BINDING PERIPLASMIC PROTEIN"/>
    <property type="match status" value="1"/>
</dbReference>